<organism evidence="2 3">
    <name type="scientific">Dyella caseinilytica</name>
    <dbReference type="NCBI Taxonomy" id="1849581"/>
    <lineage>
        <taxon>Bacteria</taxon>
        <taxon>Pseudomonadati</taxon>
        <taxon>Pseudomonadota</taxon>
        <taxon>Gammaproteobacteria</taxon>
        <taxon>Lysobacterales</taxon>
        <taxon>Rhodanobacteraceae</taxon>
        <taxon>Dyella</taxon>
    </lineage>
</organism>
<evidence type="ECO:0000313" key="2">
    <source>
        <dbReference type="EMBL" id="QRN53512.1"/>
    </source>
</evidence>
<evidence type="ECO:0000256" key="1">
    <source>
        <dbReference type="SAM" id="SignalP"/>
    </source>
</evidence>
<dbReference type="EMBL" id="CP064030">
    <property type="protein sequence ID" value="QRN53512.1"/>
    <property type="molecule type" value="Genomic_DNA"/>
</dbReference>
<keyword evidence="3" id="KW-1185">Reference proteome</keyword>
<proteinExistence type="predicted"/>
<feature type="chain" id="PRO_5046562758" evidence="1">
    <location>
        <begin position="28"/>
        <end position="271"/>
    </location>
</feature>
<evidence type="ECO:0000313" key="3">
    <source>
        <dbReference type="Proteomes" id="UP000663181"/>
    </source>
</evidence>
<dbReference type="Proteomes" id="UP000663181">
    <property type="component" value="Chromosome"/>
</dbReference>
<protein>
    <submittedName>
        <fullName evidence="2">Uncharacterized protein</fullName>
    </submittedName>
</protein>
<feature type="signal peptide" evidence="1">
    <location>
        <begin position="1"/>
        <end position="27"/>
    </location>
</feature>
<name>A0ABX7GSU5_9GAMM</name>
<accession>A0ABX7GSU5</accession>
<gene>
    <name evidence="2" type="ORF">ISN74_19215</name>
</gene>
<dbReference type="RefSeq" id="WP_188795472.1">
    <property type="nucleotide sequence ID" value="NZ_BMIZ01000001.1"/>
</dbReference>
<keyword evidence="1" id="KW-0732">Signal</keyword>
<sequence length="271" mass="27848">MFKACMKHNMVAAGLFLAISAQLPALAAAQTTAPDSGLYTTYSFDAGYTNAYLSICGSTEESEGCYGGATLGPFGQAGALIEGHPSIDTTTGTVTRHIYVIDEAANGGTGVALYDYIKTDTVSASFDSVKVSLNSTVALPLTGGSGAQTYLAADNDYLFIGTNQSSFALKVQKSDLSFTQVGGFYPPVNVSSITSDAYGYVTVTFGGITGSNGFYVFAPNGSSDEDGGGADFMVSNSNGLTTANLATTGASPASRMQVHFKKLVSVDNTGK</sequence>
<reference evidence="2 3" key="1">
    <citation type="submission" date="2020-10" db="EMBL/GenBank/DDBJ databases">
        <title>Phylogeny of dyella-like bacteria.</title>
        <authorList>
            <person name="Fu J."/>
        </authorList>
    </citation>
    <scope>NUCLEOTIDE SEQUENCE [LARGE SCALE GENOMIC DNA]</scope>
    <source>
        <strain evidence="2 3">DHOB09</strain>
    </source>
</reference>